<proteinExistence type="predicted"/>
<comment type="caution">
    <text evidence="2">The sequence shown here is derived from an EMBL/GenBank/DDBJ whole genome shotgun (WGS) entry which is preliminary data.</text>
</comment>
<reference evidence="2 3" key="1">
    <citation type="journal article" date="2012" name="Genome Biol.">
        <title>Genome and low-iron response of an oceanic diatom adapted to chronic iron limitation.</title>
        <authorList>
            <person name="Lommer M."/>
            <person name="Specht M."/>
            <person name="Roy A.S."/>
            <person name="Kraemer L."/>
            <person name="Andreson R."/>
            <person name="Gutowska M.A."/>
            <person name="Wolf J."/>
            <person name="Bergner S.V."/>
            <person name="Schilhabel M.B."/>
            <person name="Klostermeier U.C."/>
            <person name="Beiko R.G."/>
            <person name="Rosenstiel P."/>
            <person name="Hippler M."/>
            <person name="Laroche J."/>
        </authorList>
    </citation>
    <scope>NUCLEOTIDE SEQUENCE [LARGE SCALE GENOMIC DNA]</scope>
    <source>
        <strain evidence="2 3">CCMP1005</strain>
    </source>
</reference>
<dbReference type="EMBL" id="AGNL01006734">
    <property type="protein sequence ID" value="EJK71825.1"/>
    <property type="molecule type" value="Genomic_DNA"/>
</dbReference>
<feature type="region of interest" description="Disordered" evidence="1">
    <location>
        <begin position="1"/>
        <end position="76"/>
    </location>
</feature>
<dbReference type="Proteomes" id="UP000266841">
    <property type="component" value="Unassembled WGS sequence"/>
</dbReference>
<organism evidence="2 3">
    <name type="scientific">Thalassiosira oceanica</name>
    <name type="common">Marine diatom</name>
    <dbReference type="NCBI Taxonomy" id="159749"/>
    <lineage>
        <taxon>Eukaryota</taxon>
        <taxon>Sar</taxon>
        <taxon>Stramenopiles</taxon>
        <taxon>Ochrophyta</taxon>
        <taxon>Bacillariophyta</taxon>
        <taxon>Coscinodiscophyceae</taxon>
        <taxon>Thalassiosirophycidae</taxon>
        <taxon>Thalassiosirales</taxon>
        <taxon>Thalassiosiraceae</taxon>
        <taxon>Thalassiosira</taxon>
    </lineage>
</organism>
<gene>
    <name evidence="2" type="ORF">THAOC_06699</name>
</gene>
<accession>K0T223</accession>
<protein>
    <submittedName>
        <fullName evidence="2">Uncharacterized protein</fullName>
    </submittedName>
</protein>
<evidence type="ECO:0000256" key="1">
    <source>
        <dbReference type="SAM" id="MobiDB-lite"/>
    </source>
</evidence>
<dbReference type="AlphaFoldDB" id="K0T223"/>
<evidence type="ECO:0000313" key="3">
    <source>
        <dbReference type="Proteomes" id="UP000266841"/>
    </source>
</evidence>
<dbReference type="eggNOG" id="ENOG502T24C">
    <property type="taxonomic scope" value="Eukaryota"/>
</dbReference>
<feature type="non-terminal residue" evidence="2">
    <location>
        <position position="1"/>
    </location>
</feature>
<keyword evidence="3" id="KW-1185">Reference proteome</keyword>
<name>K0T223_THAOC</name>
<sequence>KLNLARTPDSSVRGSSSSDARTPQPRRAGEPTPNSSSKRRRLEGPADESLSESPVEVAEPNADGSGVDPPSQVAESSHLVEDLKSSHLYESGILGAKKALADSDGVEMPRRDLGNETLRNIARDVGDKAMNKMLSIENEYVNEEVAALVILKGSFESILRLILKYGLCRDLQLAAPNLGLVLPRVPLI</sequence>
<evidence type="ECO:0000313" key="2">
    <source>
        <dbReference type="EMBL" id="EJK71825.1"/>
    </source>
</evidence>